<reference evidence="2" key="1">
    <citation type="journal article" date="2019" name="Int. J. Syst. Evol. Microbiol.">
        <title>The Global Catalogue of Microorganisms (GCM) 10K type strain sequencing project: providing services to taxonomists for standard genome sequencing and annotation.</title>
        <authorList>
            <consortium name="The Broad Institute Genomics Platform"/>
            <consortium name="The Broad Institute Genome Sequencing Center for Infectious Disease"/>
            <person name="Wu L."/>
            <person name="Ma J."/>
        </authorList>
    </citation>
    <scope>NUCLEOTIDE SEQUENCE [LARGE SCALE GENOMIC DNA]</scope>
    <source>
        <strain evidence="2">KCTC 42662</strain>
    </source>
</reference>
<dbReference type="Proteomes" id="UP001597545">
    <property type="component" value="Unassembled WGS sequence"/>
</dbReference>
<protein>
    <submittedName>
        <fullName evidence="1">Uncharacterized protein</fullName>
    </submittedName>
</protein>
<comment type="caution">
    <text evidence="1">The sequence shown here is derived from an EMBL/GenBank/DDBJ whole genome shotgun (WGS) entry which is preliminary data.</text>
</comment>
<keyword evidence="2" id="KW-1185">Reference proteome</keyword>
<dbReference type="RefSeq" id="WP_380905385.1">
    <property type="nucleotide sequence ID" value="NZ_JBHUEG010000009.1"/>
</dbReference>
<evidence type="ECO:0000313" key="1">
    <source>
        <dbReference type="EMBL" id="MFD2549065.1"/>
    </source>
</evidence>
<proteinExistence type="predicted"/>
<organism evidence="1 2">
    <name type="scientific">Sphingobacterium suaedae</name>
    <dbReference type="NCBI Taxonomy" id="1686402"/>
    <lineage>
        <taxon>Bacteria</taxon>
        <taxon>Pseudomonadati</taxon>
        <taxon>Bacteroidota</taxon>
        <taxon>Sphingobacteriia</taxon>
        <taxon>Sphingobacteriales</taxon>
        <taxon>Sphingobacteriaceae</taxon>
        <taxon>Sphingobacterium</taxon>
    </lineage>
</organism>
<sequence>MQPSLRLLQGTQFHQRVNNINQGLSKNDQESVNDLLKHLFPITKEAFENYKYSYGDHGWEKEKRIASKKYFNRYFLYSVPTGEISDLYFEDYINKLKSLDSKELDRETIKLISGVKPQEFLSKIALYNNNLDSQQRKILIELICKFQKNLVDRESAQVTIFLNERSNIAITLSDLLAHESDYNERFNIAKKLIEECDEFEFSYELLRWYRSTKSQFGPFIDDEDFPKLEETLLHRALKESEQIQSNLFQSHSDHIYTLLEIWHRVSPQKVFKYIDKCMKEYNDFQEIIIDELTSEITSISGNTESLKTDFKKESYDALKKYYDIHKINKAFSKRKYKNIRKMEVKFFEPRKGHTLKTAIRQFMHWYDLDQHSNQTEPEKETMTD</sequence>
<gene>
    <name evidence="1" type="ORF">ACFSR5_15555</name>
</gene>
<evidence type="ECO:0000313" key="2">
    <source>
        <dbReference type="Proteomes" id="UP001597545"/>
    </source>
</evidence>
<name>A0ABW5KMC4_9SPHI</name>
<dbReference type="EMBL" id="JBHULR010000009">
    <property type="protein sequence ID" value="MFD2549065.1"/>
    <property type="molecule type" value="Genomic_DNA"/>
</dbReference>
<accession>A0ABW5KMC4</accession>